<keyword evidence="3" id="KW-1185">Reference proteome</keyword>
<evidence type="ECO:0000256" key="1">
    <source>
        <dbReference type="SAM" id="MobiDB-lite"/>
    </source>
</evidence>
<reference evidence="2 3" key="1">
    <citation type="submission" date="2022-01" db="EMBL/GenBank/DDBJ databases">
        <title>Desulfofustis limnae sp. nov., a novel mesophilic sulfate-reducing bacterium isolated from marsh soil.</title>
        <authorList>
            <person name="Watanabe M."/>
            <person name="Takahashi A."/>
            <person name="Kojima H."/>
            <person name="Fukui M."/>
        </authorList>
    </citation>
    <scope>NUCLEOTIDE SEQUENCE [LARGE SCALE GENOMIC DNA]</scope>
    <source>
        <strain evidence="2 3">PPLL</strain>
    </source>
</reference>
<dbReference type="EMBL" id="AP025516">
    <property type="protein sequence ID" value="BDD86514.1"/>
    <property type="molecule type" value="Genomic_DNA"/>
</dbReference>
<feature type="region of interest" description="Disordered" evidence="1">
    <location>
        <begin position="61"/>
        <end position="84"/>
    </location>
</feature>
<sequence>MTVLMTFFYGFNTSAIKESVLFRGWRWRDAGQPEKAGKIDPTATTHCNSFGFQEMALQEVTHRPTRRNDSVSVDDAVPGKLHGF</sequence>
<organism evidence="2 3">
    <name type="scientific">Desulfofustis limnaeus</name>
    <dbReference type="NCBI Taxonomy" id="2740163"/>
    <lineage>
        <taxon>Bacteria</taxon>
        <taxon>Pseudomonadati</taxon>
        <taxon>Thermodesulfobacteriota</taxon>
        <taxon>Desulfobulbia</taxon>
        <taxon>Desulfobulbales</taxon>
        <taxon>Desulfocapsaceae</taxon>
        <taxon>Desulfofustis</taxon>
    </lineage>
</organism>
<gene>
    <name evidence="2" type="ORF">DPPLL_08790</name>
</gene>
<protein>
    <submittedName>
        <fullName evidence="2">Uncharacterized protein</fullName>
    </submittedName>
</protein>
<accession>A0ABM7W6K1</accession>
<proteinExistence type="predicted"/>
<name>A0ABM7W6K1_9BACT</name>
<dbReference type="Proteomes" id="UP000830055">
    <property type="component" value="Chromosome"/>
</dbReference>
<evidence type="ECO:0000313" key="3">
    <source>
        <dbReference type="Proteomes" id="UP000830055"/>
    </source>
</evidence>
<evidence type="ECO:0000313" key="2">
    <source>
        <dbReference type="EMBL" id="BDD86514.1"/>
    </source>
</evidence>